<proteinExistence type="predicted"/>
<feature type="compositionally biased region" description="Polar residues" evidence="1">
    <location>
        <begin position="20"/>
        <end position="32"/>
    </location>
</feature>
<dbReference type="GO" id="GO:0043625">
    <property type="term" value="C:delta DNA polymerase complex"/>
    <property type="evidence" value="ECO:0007669"/>
    <property type="project" value="TreeGrafter"/>
</dbReference>
<evidence type="ECO:0000256" key="1">
    <source>
        <dbReference type="SAM" id="MobiDB-lite"/>
    </source>
</evidence>
<feature type="compositionally biased region" description="Basic and acidic residues" evidence="1">
    <location>
        <begin position="33"/>
        <end position="50"/>
    </location>
</feature>
<dbReference type="HOGENOM" id="CLU_1672615_0_0_1"/>
<evidence type="ECO:0000313" key="3">
    <source>
        <dbReference type="EnsemblProtists" id="EKX54558"/>
    </source>
</evidence>
<dbReference type="EnsemblProtists" id="EKX54558">
    <property type="protein sequence ID" value="EKX54558"/>
    <property type="gene ID" value="GUITHDRAFT_84065"/>
</dbReference>
<dbReference type="AlphaFoldDB" id="L1K2F7"/>
<dbReference type="EMBL" id="JH992967">
    <property type="protein sequence ID" value="EKX54558.1"/>
    <property type="molecule type" value="Genomic_DNA"/>
</dbReference>
<organism evidence="2">
    <name type="scientific">Guillardia theta (strain CCMP2712)</name>
    <name type="common">Cryptophyte</name>
    <dbReference type="NCBI Taxonomy" id="905079"/>
    <lineage>
        <taxon>Eukaryota</taxon>
        <taxon>Cryptophyceae</taxon>
        <taxon>Pyrenomonadales</taxon>
        <taxon>Geminigeraceae</taxon>
        <taxon>Guillardia</taxon>
    </lineage>
</organism>
<dbReference type="GO" id="GO:0003887">
    <property type="term" value="F:DNA-directed DNA polymerase activity"/>
    <property type="evidence" value="ECO:0007669"/>
    <property type="project" value="TreeGrafter"/>
</dbReference>
<keyword evidence="4" id="KW-1185">Reference proteome</keyword>
<name>L1K2F7_GUITC</name>
<dbReference type="GO" id="GO:0006261">
    <property type="term" value="P:DNA-templated DNA replication"/>
    <property type="evidence" value="ECO:0007669"/>
    <property type="project" value="TreeGrafter"/>
</dbReference>
<reference evidence="2 4" key="1">
    <citation type="journal article" date="2012" name="Nature">
        <title>Algal genomes reveal evolutionary mosaicism and the fate of nucleomorphs.</title>
        <authorList>
            <consortium name="DOE Joint Genome Institute"/>
            <person name="Curtis B.A."/>
            <person name="Tanifuji G."/>
            <person name="Burki F."/>
            <person name="Gruber A."/>
            <person name="Irimia M."/>
            <person name="Maruyama S."/>
            <person name="Arias M.C."/>
            <person name="Ball S.G."/>
            <person name="Gile G.H."/>
            <person name="Hirakawa Y."/>
            <person name="Hopkins J.F."/>
            <person name="Kuo A."/>
            <person name="Rensing S.A."/>
            <person name="Schmutz J."/>
            <person name="Symeonidi A."/>
            <person name="Elias M."/>
            <person name="Eveleigh R.J."/>
            <person name="Herman E.K."/>
            <person name="Klute M.J."/>
            <person name="Nakayama T."/>
            <person name="Obornik M."/>
            <person name="Reyes-Prieto A."/>
            <person name="Armbrust E.V."/>
            <person name="Aves S.J."/>
            <person name="Beiko R.G."/>
            <person name="Coutinho P."/>
            <person name="Dacks J.B."/>
            <person name="Durnford D.G."/>
            <person name="Fast N.M."/>
            <person name="Green B.R."/>
            <person name="Grisdale C.J."/>
            <person name="Hempel F."/>
            <person name="Henrissat B."/>
            <person name="Hoppner M.P."/>
            <person name="Ishida K."/>
            <person name="Kim E."/>
            <person name="Koreny L."/>
            <person name="Kroth P.G."/>
            <person name="Liu Y."/>
            <person name="Malik S.B."/>
            <person name="Maier U.G."/>
            <person name="McRose D."/>
            <person name="Mock T."/>
            <person name="Neilson J.A."/>
            <person name="Onodera N.T."/>
            <person name="Poole A.M."/>
            <person name="Pritham E.J."/>
            <person name="Richards T.A."/>
            <person name="Rocap G."/>
            <person name="Roy S.W."/>
            <person name="Sarai C."/>
            <person name="Schaack S."/>
            <person name="Shirato S."/>
            <person name="Slamovits C.H."/>
            <person name="Spencer D.F."/>
            <person name="Suzuki S."/>
            <person name="Worden A.Z."/>
            <person name="Zauner S."/>
            <person name="Barry K."/>
            <person name="Bell C."/>
            <person name="Bharti A.K."/>
            <person name="Crow J.A."/>
            <person name="Grimwood J."/>
            <person name="Kramer R."/>
            <person name="Lindquist E."/>
            <person name="Lucas S."/>
            <person name="Salamov A."/>
            <person name="McFadden G.I."/>
            <person name="Lane C.E."/>
            <person name="Keeling P.J."/>
            <person name="Gray M.W."/>
            <person name="Grigoriev I.V."/>
            <person name="Archibald J.M."/>
        </authorList>
    </citation>
    <scope>NUCLEOTIDE SEQUENCE</scope>
    <source>
        <strain evidence="2 4">CCMP2712</strain>
    </source>
</reference>
<dbReference type="Pfam" id="PF04081">
    <property type="entry name" value="DNA_pol_delta_4"/>
    <property type="match status" value="1"/>
</dbReference>
<dbReference type="GO" id="GO:0000731">
    <property type="term" value="P:DNA synthesis involved in DNA repair"/>
    <property type="evidence" value="ECO:0007669"/>
    <property type="project" value="InterPro"/>
</dbReference>
<gene>
    <name evidence="2" type="primary">POLD4</name>
    <name evidence="2" type="ORF">GUITHDRAFT_84065</name>
</gene>
<evidence type="ECO:0000313" key="2">
    <source>
        <dbReference type="EMBL" id="EKX54558.1"/>
    </source>
</evidence>
<dbReference type="KEGG" id="gtt:GUITHDRAFT_84065"/>
<dbReference type="RefSeq" id="XP_005841538.1">
    <property type="nucleotide sequence ID" value="XM_005841481.1"/>
</dbReference>
<evidence type="ECO:0000313" key="4">
    <source>
        <dbReference type="Proteomes" id="UP000011087"/>
    </source>
</evidence>
<dbReference type="InterPro" id="IPR007218">
    <property type="entry name" value="DNA_pol_delta_4"/>
</dbReference>
<dbReference type="PaxDb" id="55529-EKX54558"/>
<dbReference type="PANTHER" id="PTHR14303:SF0">
    <property type="entry name" value="DNA POLYMERASE DELTA SUBUNIT 4"/>
    <property type="match status" value="1"/>
</dbReference>
<dbReference type="STRING" id="905079.L1K2F7"/>
<dbReference type="PANTHER" id="PTHR14303">
    <property type="entry name" value="DNA POLYMERASE DELTA SUBUNIT 4"/>
    <property type="match status" value="1"/>
</dbReference>
<protein>
    <submittedName>
        <fullName evidence="2">DNA polymerase delta subunit 4</fullName>
    </submittedName>
</protein>
<sequence length="158" mass="18065">MAPKRSAITEGPSKMARRSNMASKQSKISDTMDSIKKGIPDRYAQKKSLDVSHKDQKIVKIESTKPPVQETPKEDLRCEIEPGLFIDREEADARLRVFDLNTKYGPCMSCTRLERWNRAKKLNMDPPQEILSILETFPEMADRSIWHGRVHPEDAIVG</sequence>
<reference evidence="4" key="2">
    <citation type="submission" date="2012-11" db="EMBL/GenBank/DDBJ databases">
        <authorList>
            <person name="Kuo A."/>
            <person name="Curtis B.A."/>
            <person name="Tanifuji G."/>
            <person name="Burki F."/>
            <person name="Gruber A."/>
            <person name="Irimia M."/>
            <person name="Maruyama S."/>
            <person name="Arias M.C."/>
            <person name="Ball S.G."/>
            <person name="Gile G.H."/>
            <person name="Hirakawa Y."/>
            <person name="Hopkins J.F."/>
            <person name="Rensing S.A."/>
            <person name="Schmutz J."/>
            <person name="Symeonidi A."/>
            <person name="Elias M."/>
            <person name="Eveleigh R.J."/>
            <person name="Herman E.K."/>
            <person name="Klute M.J."/>
            <person name="Nakayama T."/>
            <person name="Obornik M."/>
            <person name="Reyes-Prieto A."/>
            <person name="Armbrust E.V."/>
            <person name="Aves S.J."/>
            <person name="Beiko R.G."/>
            <person name="Coutinho P."/>
            <person name="Dacks J.B."/>
            <person name="Durnford D.G."/>
            <person name="Fast N.M."/>
            <person name="Green B.R."/>
            <person name="Grisdale C."/>
            <person name="Hempe F."/>
            <person name="Henrissat B."/>
            <person name="Hoppner M.P."/>
            <person name="Ishida K.-I."/>
            <person name="Kim E."/>
            <person name="Koreny L."/>
            <person name="Kroth P.G."/>
            <person name="Liu Y."/>
            <person name="Malik S.-B."/>
            <person name="Maier U.G."/>
            <person name="McRose D."/>
            <person name="Mock T."/>
            <person name="Neilson J.A."/>
            <person name="Onodera N.T."/>
            <person name="Poole A.M."/>
            <person name="Pritham E.J."/>
            <person name="Richards T.A."/>
            <person name="Rocap G."/>
            <person name="Roy S.W."/>
            <person name="Sarai C."/>
            <person name="Schaack S."/>
            <person name="Shirato S."/>
            <person name="Slamovits C.H."/>
            <person name="Spencer D.F."/>
            <person name="Suzuki S."/>
            <person name="Worden A.Z."/>
            <person name="Zauner S."/>
            <person name="Barry K."/>
            <person name="Bell C."/>
            <person name="Bharti A.K."/>
            <person name="Crow J.A."/>
            <person name="Grimwood J."/>
            <person name="Kramer R."/>
            <person name="Lindquist E."/>
            <person name="Lucas S."/>
            <person name="Salamov A."/>
            <person name="McFadden G.I."/>
            <person name="Lane C.E."/>
            <person name="Keeling P.J."/>
            <person name="Gray M.W."/>
            <person name="Grigoriev I.V."/>
            <person name="Archibald J.M."/>
        </authorList>
    </citation>
    <scope>NUCLEOTIDE SEQUENCE</scope>
    <source>
        <strain evidence="4">CCMP2712</strain>
    </source>
</reference>
<feature type="region of interest" description="Disordered" evidence="1">
    <location>
        <begin position="1"/>
        <end position="50"/>
    </location>
</feature>
<reference evidence="3" key="3">
    <citation type="submission" date="2016-03" db="UniProtKB">
        <authorList>
            <consortium name="EnsemblProtists"/>
        </authorList>
    </citation>
    <scope>IDENTIFICATION</scope>
</reference>
<accession>L1K2F7</accession>
<dbReference type="GeneID" id="17311320"/>
<dbReference type="OrthoDB" id="337486at2759"/>
<dbReference type="Proteomes" id="UP000011087">
    <property type="component" value="Unassembled WGS sequence"/>
</dbReference>